<dbReference type="InterPro" id="IPR036465">
    <property type="entry name" value="vWFA_dom_sf"/>
</dbReference>
<dbReference type="EMBL" id="BOOA01000007">
    <property type="protein sequence ID" value="GIH22886.1"/>
    <property type="molecule type" value="Genomic_DNA"/>
</dbReference>
<dbReference type="Proteomes" id="UP000640052">
    <property type="component" value="Unassembled WGS sequence"/>
</dbReference>
<sequence length="650" mass="68081">MSESAVPPEGEERPTWLSRAVRVLEAAAAIVAALATLVAGGNAVLKELVGEDPWAAGVATVGGLVLLAGLTTGWLMSRAGARNWFTRLWGRLWPGLLWLLVVVTAMGVVSLALTFDRWLALRNDPCAQPLELTVMAPPEDVAVYETIAREHEADVAVEGCPPVRVGVRAAPPVSRIGAALAAGWRSADGVRLIGPRPDLWIAESAAVADVVLAAPGRASAVAAERLGSVATDDLVLAVPEAQRRTVEGALAAATADGPAATRDLLLRHFTQDGRHIQRPDPLISGAGLAAMPVLGRSGVFGSVDRAESVLREADPLRHADPLELLCRFRDDTTLDPAADPAAISSESERPRRSALVIPAHLRRGYQDGLRGRCPAEPRPGKWEQLPLTPSIGTLDYPAVLLTWPGRAGSARAEAARALAQRLASERGLRAHGFGPPVGGSVSATASAAADGAEEMRAALAAATRAERSVAIALLLDGSGSMRTHLSRGVGAVERILDALHSTDEVSLTVPRRLAGGGDGPPEIRQEYGLETAALQADNIRRYVQQWTPRAWDLDLDTAVGLLAAARADADVFVAVTDTAPGTSADLSDVVENLRDRVSALATESRLAVVNVGSVPCPPALPEPGGEPAPVTCVELADLDAGRLLLWARSR</sequence>
<dbReference type="SUPFAM" id="SSF53300">
    <property type="entry name" value="vWA-like"/>
    <property type="match status" value="1"/>
</dbReference>
<comment type="caution">
    <text evidence="2">The sequence shown here is derived from an EMBL/GenBank/DDBJ whole genome shotgun (WGS) entry which is preliminary data.</text>
</comment>
<keyword evidence="1" id="KW-0472">Membrane</keyword>
<reference evidence="2" key="1">
    <citation type="submission" date="2021-01" db="EMBL/GenBank/DDBJ databases">
        <title>Whole genome shotgun sequence of Acrocarpospora phusangensis NBRC 108782.</title>
        <authorList>
            <person name="Komaki H."/>
            <person name="Tamura T."/>
        </authorList>
    </citation>
    <scope>NUCLEOTIDE SEQUENCE</scope>
    <source>
        <strain evidence="2">NBRC 108782</strain>
    </source>
</reference>
<dbReference type="AlphaFoldDB" id="A0A919Q671"/>
<gene>
    <name evidence="2" type="ORF">Aph01nite_11960</name>
</gene>
<proteinExistence type="predicted"/>
<feature type="transmembrane region" description="Helical" evidence="1">
    <location>
        <begin position="96"/>
        <end position="115"/>
    </location>
</feature>
<feature type="transmembrane region" description="Helical" evidence="1">
    <location>
        <begin position="23"/>
        <end position="42"/>
    </location>
</feature>
<evidence type="ECO:0000313" key="3">
    <source>
        <dbReference type="Proteomes" id="UP000640052"/>
    </source>
</evidence>
<organism evidence="2 3">
    <name type="scientific">Acrocarpospora phusangensis</name>
    <dbReference type="NCBI Taxonomy" id="1070424"/>
    <lineage>
        <taxon>Bacteria</taxon>
        <taxon>Bacillati</taxon>
        <taxon>Actinomycetota</taxon>
        <taxon>Actinomycetes</taxon>
        <taxon>Streptosporangiales</taxon>
        <taxon>Streptosporangiaceae</taxon>
        <taxon>Acrocarpospora</taxon>
    </lineage>
</organism>
<accession>A0A919Q671</accession>
<evidence type="ECO:0008006" key="4">
    <source>
        <dbReference type="Google" id="ProtNLM"/>
    </source>
</evidence>
<protein>
    <recommendedName>
        <fullName evidence="4">VWFA domain-containing protein</fullName>
    </recommendedName>
</protein>
<feature type="transmembrane region" description="Helical" evidence="1">
    <location>
        <begin position="54"/>
        <end position="75"/>
    </location>
</feature>
<dbReference type="RefSeq" id="WP_204039720.1">
    <property type="nucleotide sequence ID" value="NZ_BOOA01000007.1"/>
</dbReference>
<keyword evidence="3" id="KW-1185">Reference proteome</keyword>
<evidence type="ECO:0000256" key="1">
    <source>
        <dbReference type="SAM" id="Phobius"/>
    </source>
</evidence>
<keyword evidence="1" id="KW-1133">Transmembrane helix</keyword>
<keyword evidence="1" id="KW-0812">Transmembrane</keyword>
<evidence type="ECO:0000313" key="2">
    <source>
        <dbReference type="EMBL" id="GIH22886.1"/>
    </source>
</evidence>
<name>A0A919Q671_9ACTN</name>